<reference evidence="2 3" key="1">
    <citation type="journal article" date="2020" name="Genes (Basel)">
        <title>Genomic Comparison of Insect Gut Symbionts from Divergent Burkholderia Subclades.</title>
        <authorList>
            <person name="Takeshita K."/>
            <person name="Kikuchi Y."/>
        </authorList>
    </citation>
    <scope>NUCLEOTIDE SEQUENCE [LARGE SCALE GENOMIC DNA]</scope>
    <source>
        <strain evidence="2 3">PGU16</strain>
    </source>
</reference>
<organism evidence="2 3">
    <name type="scientific">Paraburkholderia largidicola</name>
    <dbReference type="NCBI Taxonomy" id="3014751"/>
    <lineage>
        <taxon>Bacteria</taxon>
        <taxon>Pseudomonadati</taxon>
        <taxon>Pseudomonadota</taxon>
        <taxon>Betaproteobacteria</taxon>
        <taxon>Burkholderiales</taxon>
        <taxon>Burkholderiaceae</taxon>
        <taxon>Paraburkholderia</taxon>
    </lineage>
</organism>
<gene>
    <name evidence="2" type="ORF">PPGU16_43440</name>
</gene>
<dbReference type="KEGG" id="plad:PPGU16_43440"/>
<keyword evidence="3" id="KW-1185">Reference proteome</keyword>
<evidence type="ECO:0000313" key="3">
    <source>
        <dbReference type="Proteomes" id="UP000510888"/>
    </source>
</evidence>
<accession>A0A7I8BR85</accession>
<dbReference type="Gene3D" id="3.40.50.410">
    <property type="entry name" value="von Willebrand factor, type A domain"/>
    <property type="match status" value="1"/>
</dbReference>
<dbReference type="RefSeq" id="WP_243460653.1">
    <property type="nucleotide sequence ID" value="NZ_AP023175.1"/>
</dbReference>
<dbReference type="AlphaFoldDB" id="A0A7I8BR85"/>
<feature type="region of interest" description="Disordered" evidence="1">
    <location>
        <begin position="314"/>
        <end position="334"/>
    </location>
</feature>
<dbReference type="Proteomes" id="UP000510888">
    <property type="component" value="Chromosome 2"/>
</dbReference>
<evidence type="ECO:0000313" key="2">
    <source>
        <dbReference type="EMBL" id="BCF91277.1"/>
    </source>
</evidence>
<dbReference type="InterPro" id="IPR036465">
    <property type="entry name" value="vWFA_dom_sf"/>
</dbReference>
<evidence type="ECO:0008006" key="4">
    <source>
        <dbReference type="Google" id="ProtNLM"/>
    </source>
</evidence>
<evidence type="ECO:0000256" key="1">
    <source>
        <dbReference type="SAM" id="MobiDB-lite"/>
    </source>
</evidence>
<sequence length="334" mass="36484">MKRDARPWMRYVRGRWWQLPLAALLLAAAILMPPIEFKRPVFRYVVTFDITQSMDVEDVAIGGKPVSRIDLAKAAMSDVLQHLPCGSEIGWSVFTNQRSLLLVAPVEVCSNYDALLSSLDQISGKMRWVNSSVIAQGGIYSAVRAATDLGHNTDVVFITDGQEAPPVAPNETTVRDIPQGLVHGWLIGVGGDQPAPIPKTNADGVRTGFWQADEVRQVRPEPGAPAVAESHEELSQLRETYLEALAGHLGFGYRRLVGPTSLRAPLMDARYAHPIPVATDIRWAPALLALVLLVWRFLPARRIAQADKLASTSITTTRARSASHSTSATAESLQ</sequence>
<dbReference type="SUPFAM" id="SSF53300">
    <property type="entry name" value="vWA-like"/>
    <property type="match status" value="1"/>
</dbReference>
<protein>
    <recommendedName>
        <fullName evidence="4">MxaL protein</fullName>
    </recommendedName>
</protein>
<dbReference type="EMBL" id="AP023175">
    <property type="protein sequence ID" value="BCF91277.1"/>
    <property type="molecule type" value="Genomic_DNA"/>
</dbReference>
<name>A0A7I8BR85_9BURK</name>
<proteinExistence type="predicted"/>